<dbReference type="AlphaFoldDB" id="A0A1H0JP75"/>
<dbReference type="InterPro" id="IPR052530">
    <property type="entry name" value="NAD(P)H_nitroreductase"/>
</dbReference>
<dbReference type="Proteomes" id="UP000198793">
    <property type="component" value="Unassembled WGS sequence"/>
</dbReference>
<dbReference type="InterPro" id="IPR000415">
    <property type="entry name" value="Nitroreductase-like"/>
</dbReference>
<dbReference type="InterPro" id="IPR029479">
    <property type="entry name" value="Nitroreductase"/>
</dbReference>
<name>A0A1H0JP75_9HYPH</name>
<comment type="similarity">
    <text evidence="1 7">Belongs to the nitroreductase family.</text>
</comment>
<dbReference type="EMBL" id="FNIT01000006">
    <property type="protein sequence ID" value="SDO45161.1"/>
    <property type="molecule type" value="Genomic_DNA"/>
</dbReference>
<dbReference type="CDD" id="cd02135">
    <property type="entry name" value="YdjA-like"/>
    <property type="match status" value="1"/>
</dbReference>
<dbReference type="STRING" id="1166073.SAMN05192530_106276"/>
<dbReference type="OrthoDB" id="9804207at2"/>
<evidence type="ECO:0000256" key="7">
    <source>
        <dbReference type="PIRNR" id="PIRNR000232"/>
    </source>
</evidence>
<evidence type="ECO:0000256" key="8">
    <source>
        <dbReference type="PIRSR" id="PIRSR000232-1"/>
    </source>
</evidence>
<feature type="binding site" evidence="8">
    <location>
        <position position="63"/>
    </location>
    <ligand>
        <name>FMN</name>
        <dbReference type="ChEBI" id="CHEBI:58210"/>
        <note>ligand shared between dimeric partners</note>
    </ligand>
</feature>
<dbReference type="InterPro" id="IPR026021">
    <property type="entry name" value="YdjA-like"/>
</dbReference>
<dbReference type="Gene3D" id="3.40.109.10">
    <property type="entry name" value="NADH Oxidase"/>
    <property type="match status" value="1"/>
</dbReference>
<evidence type="ECO:0000256" key="5">
    <source>
        <dbReference type="ARBA" id="ARBA00023002"/>
    </source>
</evidence>
<keyword evidence="5 7" id="KW-0560">Oxidoreductase</keyword>
<proteinExistence type="inferred from homology"/>
<feature type="domain" description="Nitroreductase" evidence="9">
    <location>
        <begin position="36"/>
        <end position="191"/>
    </location>
</feature>
<keyword evidence="4 7" id="KW-0521">NADP</keyword>
<keyword evidence="2 7" id="KW-0285">Flavoprotein</keyword>
<evidence type="ECO:0000256" key="6">
    <source>
        <dbReference type="ARBA" id="ARBA00023027"/>
    </source>
</evidence>
<protein>
    <recommendedName>
        <fullName evidence="7">Putative NAD(P)H nitroreductase</fullName>
        <ecNumber evidence="7">1.-.-.-</ecNumber>
    </recommendedName>
</protein>
<sequence length="215" mass="23545">MRTALDFTSGTIYLRPQPIAFEDSVVIDAQTLLSTRRSVPIPALRAPAPEGAELDDILVEAMRVPDHGKLAPWRFILFRGDGARKMGQKLADVAERREGTLGEGRRAYEETRFTRAPLVVGVVSTAKPHFKIPEWEQVLSVGAATMNLIHAAHARGYGANWITEWVAYDDDAKAIMGIKADEKVAGFVYIGTVSERPSDRPRPAITDHVVEAGAA</sequence>
<feature type="binding site" description="in other chain" evidence="8">
    <location>
        <begin position="161"/>
        <end position="163"/>
    </location>
    <ligand>
        <name>FMN</name>
        <dbReference type="ChEBI" id="CHEBI:58210"/>
        <note>ligand shared between dimeric partners</note>
    </ligand>
</feature>
<keyword evidence="3 7" id="KW-0288">FMN</keyword>
<reference evidence="10 11" key="1">
    <citation type="submission" date="2016-10" db="EMBL/GenBank/DDBJ databases">
        <authorList>
            <person name="de Groot N.N."/>
        </authorList>
    </citation>
    <scope>NUCLEOTIDE SEQUENCE [LARGE SCALE GENOMIC DNA]</scope>
    <source>
        <strain evidence="11">L7-484,KACC 16230,DSM 25025</strain>
    </source>
</reference>
<evidence type="ECO:0000313" key="11">
    <source>
        <dbReference type="Proteomes" id="UP000198793"/>
    </source>
</evidence>
<dbReference type="PIRSF" id="PIRSF000232">
    <property type="entry name" value="YdjA"/>
    <property type="match status" value="1"/>
</dbReference>
<keyword evidence="11" id="KW-1185">Reference proteome</keyword>
<evidence type="ECO:0000256" key="1">
    <source>
        <dbReference type="ARBA" id="ARBA00007118"/>
    </source>
</evidence>
<dbReference type="Pfam" id="PF00881">
    <property type="entry name" value="Nitroreductase"/>
    <property type="match status" value="1"/>
</dbReference>
<comment type="cofactor">
    <cofactor evidence="8">
        <name>FMN</name>
        <dbReference type="ChEBI" id="CHEBI:58210"/>
    </cofactor>
    <text evidence="8">Binds 1 FMN per subunit.</text>
</comment>
<feature type="binding site" description="in other chain" evidence="8">
    <location>
        <begin position="36"/>
        <end position="38"/>
    </location>
    <ligand>
        <name>FMN</name>
        <dbReference type="ChEBI" id="CHEBI:58210"/>
        <note>ligand shared between dimeric partners</note>
    </ligand>
</feature>
<keyword evidence="6 7" id="KW-0520">NAD</keyword>
<evidence type="ECO:0000256" key="3">
    <source>
        <dbReference type="ARBA" id="ARBA00022643"/>
    </source>
</evidence>
<dbReference type="EC" id="1.-.-.-" evidence="7"/>
<organism evidence="10 11">
    <name type="scientific">Aureimonas jatrophae</name>
    <dbReference type="NCBI Taxonomy" id="1166073"/>
    <lineage>
        <taxon>Bacteria</taxon>
        <taxon>Pseudomonadati</taxon>
        <taxon>Pseudomonadota</taxon>
        <taxon>Alphaproteobacteria</taxon>
        <taxon>Hyphomicrobiales</taxon>
        <taxon>Aurantimonadaceae</taxon>
        <taxon>Aureimonas</taxon>
    </lineage>
</organism>
<evidence type="ECO:0000256" key="2">
    <source>
        <dbReference type="ARBA" id="ARBA00022630"/>
    </source>
</evidence>
<evidence type="ECO:0000256" key="4">
    <source>
        <dbReference type="ARBA" id="ARBA00022857"/>
    </source>
</evidence>
<feature type="binding site" evidence="8">
    <location>
        <position position="67"/>
    </location>
    <ligand>
        <name>FMN</name>
        <dbReference type="ChEBI" id="CHEBI:58210"/>
        <note>ligand shared between dimeric partners</note>
    </ligand>
</feature>
<dbReference type="PANTHER" id="PTHR43821:SF1">
    <property type="entry name" value="NAD(P)H NITROREDUCTASE YDJA-RELATED"/>
    <property type="match status" value="1"/>
</dbReference>
<dbReference type="GO" id="GO:0016491">
    <property type="term" value="F:oxidoreductase activity"/>
    <property type="evidence" value="ECO:0007669"/>
    <property type="project" value="UniProtKB-UniRule"/>
</dbReference>
<evidence type="ECO:0000313" key="10">
    <source>
        <dbReference type="EMBL" id="SDO45161.1"/>
    </source>
</evidence>
<evidence type="ECO:0000259" key="9">
    <source>
        <dbReference type="Pfam" id="PF00881"/>
    </source>
</evidence>
<dbReference type="PANTHER" id="PTHR43821">
    <property type="entry name" value="NAD(P)H NITROREDUCTASE YDJA-RELATED"/>
    <property type="match status" value="1"/>
</dbReference>
<gene>
    <name evidence="10" type="ORF">SAMN05192530_106276</name>
</gene>
<dbReference type="SUPFAM" id="SSF55469">
    <property type="entry name" value="FMN-dependent nitroreductase-like"/>
    <property type="match status" value="1"/>
</dbReference>
<accession>A0A1H0JP75</accession>